<protein>
    <submittedName>
        <fullName evidence="1">Uncharacterized protein</fullName>
    </submittedName>
</protein>
<dbReference type="Proteomes" id="UP000265520">
    <property type="component" value="Unassembled WGS sequence"/>
</dbReference>
<dbReference type="EMBL" id="LXQA010252778">
    <property type="protein sequence ID" value="MCI38173.1"/>
    <property type="molecule type" value="Genomic_DNA"/>
</dbReference>
<name>A0A392RNI5_9FABA</name>
<keyword evidence="2" id="KW-1185">Reference proteome</keyword>
<feature type="non-terminal residue" evidence="1">
    <location>
        <position position="1"/>
    </location>
</feature>
<reference evidence="1 2" key="1">
    <citation type="journal article" date="2018" name="Front. Plant Sci.">
        <title>Red Clover (Trifolium pratense) and Zigzag Clover (T. medium) - A Picture of Genomic Similarities and Differences.</title>
        <authorList>
            <person name="Dluhosova J."/>
            <person name="Istvanek J."/>
            <person name="Nedelnik J."/>
            <person name="Repkova J."/>
        </authorList>
    </citation>
    <scope>NUCLEOTIDE SEQUENCE [LARGE SCALE GENOMIC DNA]</scope>
    <source>
        <strain evidence="2">cv. 10/8</strain>
        <tissue evidence="1">Leaf</tissue>
    </source>
</reference>
<dbReference type="AlphaFoldDB" id="A0A392RNI5"/>
<sequence>TSLPKYTYSGLLFPDLNPGLPCPNLSLGLPCPDLNLGLPCPDHVQDFLAQVPRTRDFL</sequence>
<proteinExistence type="predicted"/>
<accession>A0A392RNI5</accession>
<evidence type="ECO:0000313" key="1">
    <source>
        <dbReference type="EMBL" id="MCI38173.1"/>
    </source>
</evidence>
<evidence type="ECO:0000313" key="2">
    <source>
        <dbReference type="Proteomes" id="UP000265520"/>
    </source>
</evidence>
<organism evidence="1 2">
    <name type="scientific">Trifolium medium</name>
    <dbReference type="NCBI Taxonomy" id="97028"/>
    <lineage>
        <taxon>Eukaryota</taxon>
        <taxon>Viridiplantae</taxon>
        <taxon>Streptophyta</taxon>
        <taxon>Embryophyta</taxon>
        <taxon>Tracheophyta</taxon>
        <taxon>Spermatophyta</taxon>
        <taxon>Magnoliopsida</taxon>
        <taxon>eudicotyledons</taxon>
        <taxon>Gunneridae</taxon>
        <taxon>Pentapetalae</taxon>
        <taxon>rosids</taxon>
        <taxon>fabids</taxon>
        <taxon>Fabales</taxon>
        <taxon>Fabaceae</taxon>
        <taxon>Papilionoideae</taxon>
        <taxon>50 kb inversion clade</taxon>
        <taxon>NPAAA clade</taxon>
        <taxon>Hologalegina</taxon>
        <taxon>IRL clade</taxon>
        <taxon>Trifolieae</taxon>
        <taxon>Trifolium</taxon>
    </lineage>
</organism>
<comment type="caution">
    <text evidence="1">The sequence shown here is derived from an EMBL/GenBank/DDBJ whole genome shotgun (WGS) entry which is preliminary data.</text>
</comment>